<gene>
    <name evidence="1" type="ORF">K788_00006550</name>
</gene>
<evidence type="ECO:0000313" key="1">
    <source>
        <dbReference type="EMBL" id="ALL70437.1"/>
    </source>
</evidence>
<name>A0A0N7JVX6_9BURK</name>
<dbReference type="EMBL" id="CP012748">
    <property type="protein sequence ID" value="ALL70437.1"/>
    <property type="molecule type" value="Genomic_DNA"/>
</dbReference>
<proteinExistence type="predicted"/>
<protein>
    <submittedName>
        <fullName evidence="1">Ornithine cyclodeaminase</fullName>
    </submittedName>
</protein>
<dbReference type="KEGG" id="bcai:K788_00006550"/>
<organism evidence="1 2">
    <name type="scientific">Paraburkholderia caribensis MBA4</name>
    <dbReference type="NCBI Taxonomy" id="1323664"/>
    <lineage>
        <taxon>Bacteria</taxon>
        <taxon>Pseudomonadati</taxon>
        <taxon>Pseudomonadota</taxon>
        <taxon>Betaproteobacteria</taxon>
        <taxon>Burkholderiales</taxon>
        <taxon>Burkholderiaceae</taxon>
        <taxon>Paraburkholderia</taxon>
    </lineage>
</organism>
<dbReference type="Proteomes" id="UP000019146">
    <property type="component" value="Plasmid unnamed"/>
</dbReference>
<evidence type="ECO:0000313" key="2">
    <source>
        <dbReference type="Proteomes" id="UP000019146"/>
    </source>
</evidence>
<sequence length="193" mass="21626">MLTSAERPTDKSNPANSASIFSAVDEALDKLQIGNIAFNSPSPMNVDDSARVELRLDLRLPPAALVKTISARGVVEYATIKVSDRMTAHLHGEEFAITANTPETQAVSSREPTSWLWMVKPKTVGQCELCLNLIAIVDIDGSRQERNIETFSRTIHVIVTPGQRVKKFVKEHWKWLSGTILIPLVGWWWNQRH</sequence>
<reference evidence="1 2" key="1">
    <citation type="journal article" date="2014" name="Genome Announc.">
        <title>Draft Genome Sequence of the Haloacid-Degrading Burkholderia caribensis Strain MBA4.</title>
        <authorList>
            <person name="Pan Y."/>
            <person name="Kong K.F."/>
            <person name="Tsang J.S."/>
        </authorList>
    </citation>
    <scope>NUCLEOTIDE SEQUENCE [LARGE SCALE GENOMIC DNA]</scope>
    <source>
        <strain evidence="1 2">MBA4</strain>
        <plasmid evidence="2">Plasmid</plasmid>
    </source>
</reference>
<accession>A0A0N7JVX6</accession>
<dbReference type="AlphaFoldDB" id="A0A0N7JVX6"/>
<geneLocation type="plasmid" evidence="2"/>
<keyword evidence="1" id="KW-0614">Plasmid</keyword>